<protein>
    <recommendedName>
        <fullName evidence="1">HTH cro/C1-type domain-containing protein</fullName>
    </recommendedName>
</protein>
<feature type="domain" description="HTH cro/C1-type" evidence="1">
    <location>
        <begin position="53"/>
        <end position="86"/>
    </location>
</feature>
<dbReference type="InterPro" id="IPR010982">
    <property type="entry name" value="Lambda_DNA-bd_dom_sf"/>
</dbReference>
<name>A0A212LXU9_9FIRM</name>
<accession>A0A212LXU9</accession>
<dbReference type="EMBL" id="FMJE01000005">
    <property type="protein sequence ID" value="SCM82358.1"/>
    <property type="molecule type" value="Genomic_DNA"/>
</dbReference>
<evidence type="ECO:0000313" key="2">
    <source>
        <dbReference type="EMBL" id="SCM82358.1"/>
    </source>
</evidence>
<dbReference type="GO" id="GO:0003677">
    <property type="term" value="F:DNA binding"/>
    <property type="evidence" value="ECO:0007669"/>
    <property type="project" value="InterPro"/>
</dbReference>
<dbReference type="Pfam" id="PF01381">
    <property type="entry name" value="HTH_3"/>
    <property type="match status" value="1"/>
</dbReference>
<reference evidence="2" key="1">
    <citation type="submission" date="2016-08" db="EMBL/GenBank/DDBJ databases">
        <authorList>
            <person name="Seilhamer J.J."/>
        </authorList>
    </citation>
    <scope>NUCLEOTIDE SEQUENCE</scope>
    <source>
        <strain evidence="2">86</strain>
    </source>
</reference>
<gene>
    <name evidence="2" type="ORF">KL86SPO_50129</name>
</gene>
<dbReference type="AlphaFoldDB" id="A0A212LXU9"/>
<evidence type="ECO:0000259" key="1">
    <source>
        <dbReference type="PROSITE" id="PS50943"/>
    </source>
</evidence>
<dbReference type="SUPFAM" id="SSF47413">
    <property type="entry name" value="lambda repressor-like DNA-binding domains"/>
    <property type="match status" value="1"/>
</dbReference>
<dbReference type="Gene3D" id="1.10.260.40">
    <property type="entry name" value="lambda repressor-like DNA-binding domains"/>
    <property type="match status" value="1"/>
</dbReference>
<organism evidence="2">
    <name type="scientific">uncultured Sporomusa sp</name>
    <dbReference type="NCBI Taxonomy" id="307249"/>
    <lineage>
        <taxon>Bacteria</taxon>
        <taxon>Bacillati</taxon>
        <taxon>Bacillota</taxon>
        <taxon>Negativicutes</taxon>
        <taxon>Selenomonadales</taxon>
        <taxon>Sporomusaceae</taxon>
        <taxon>Sporomusa</taxon>
        <taxon>environmental samples</taxon>
    </lineage>
</organism>
<dbReference type="InterPro" id="IPR001387">
    <property type="entry name" value="Cro/C1-type_HTH"/>
</dbReference>
<dbReference type="CDD" id="cd00093">
    <property type="entry name" value="HTH_XRE"/>
    <property type="match status" value="1"/>
</dbReference>
<dbReference type="PROSITE" id="PS50943">
    <property type="entry name" value="HTH_CROC1"/>
    <property type="match status" value="1"/>
</dbReference>
<proteinExistence type="predicted"/>
<sequence length="145" mass="16929">MHHFRKRTVVGKSLEKFLTTIFNIIGGFNMNNMSKAEYFRKYQPIWKKAGLIFERWRISEGLTKTLVADKIGISRSTLTKFERGKYVRDRKLIHKAYIMVQENHNLSLVISSLKSQQIQDIQIAFQYDGGQRIMTLHNAALRPAI</sequence>